<dbReference type="EMBL" id="JBHSFV010000008">
    <property type="protein sequence ID" value="MFC4634994.1"/>
    <property type="molecule type" value="Genomic_DNA"/>
</dbReference>
<dbReference type="InterPro" id="IPR036163">
    <property type="entry name" value="HMA_dom_sf"/>
</dbReference>
<reference evidence="4" key="1">
    <citation type="journal article" date="2019" name="Int. J. Syst. Evol. Microbiol.">
        <title>The Global Catalogue of Microorganisms (GCM) 10K type strain sequencing project: providing services to taxonomists for standard genome sequencing and annotation.</title>
        <authorList>
            <consortium name="The Broad Institute Genomics Platform"/>
            <consortium name="The Broad Institute Genome Sequencing Center for Infectious Disease"/>
            <person name="Wu L."/>
            <person name="Ma J."/>
        </authorList>
    </citation>
    <scope>NUCLEOTIDE SEQUENCE [LARGE SCALE GENOMIC DNA]</scope>
    <source>
        <strain evidence="4">YJ-61-S</strain>
    </source>
</reference>
<comment type="caution">
    <text evidence="3">The sequence shown here is derived from an EMBL/GenBank/DDBJ whole genome shotgun (WGS) entry which is preliminary data.</text>
</comment>
<dbReference type="InterPro" id="IPR006121">
    <property type="entry name" value="HMA_dom"/>
</dbReference>
<proteinExistence type="predicted"/>
<dbReference type="Proteomes" id="UP001596043">
    <property type="component" value="Unassembled WGS sequence"/>
</dbReference>
<evidence type="ECO:0000256" key="1">
    <source>
        <dbReference type="ARBA" id="ARBA00022723"/>
    </source>
</evidence>
<organism evidence="3 4">
    <name type="scientific">Dokdonia ponticola</name>
    <dbReference type="NCBI Taxonomy" id="2041041"/>
    <lineage>
        <taxon>Bacteria</taxon>
        <taxon>Pseudomonadati</taxon>
        <taxon>Bacteroidota</taxon>
        <taxon>Flavobacteriia</taxon>
        <taxon>Flavobacteriales</taxon>
        <taxon>Flavobacteriaceae</taxon>
        <taxon>Dokdonia</taxon>
    </lineage>
</organism>
<protein>
    <submittedName>
        <fullName evidence="3">Heavy-metal-associated domain-containing protein</fullName>
    </submittedName>
</protein>
<gene>
    <name evidence="3" type="ORF">ACFO3O_13820</name>
</gene>
<dbReference type="SUPFAM" id="SSF55008">
    <property type="entry name" value="HMA, heavy metal-associated domain"/>
    <property type="match status" value="1"/>
</dbReference>
<dbReference type="Pfam" id="PF00403">
    <property type="entry name" value="HMA"/>
    <property type="match status" value="1"/>
</dbReference>
<evidence type="ECO:0000313" key="4">
    <source>
        <dbReference type="Proteomes" id="UP001596043"/>
    </source>
</evidence>
<dbReference type="PROSITE" id="PS01047">
    <property type="entry name" value="HMA_1"/>
    <property type="match status" value="1"/>
</dbReference>
<feature type="domain" description="HMA" evidence="2">
    <location>
        <begin position="1"/>
        <end position="66"/>
    </location>
</feature>
<sequence>MRTTVTIQNLRCDGCKKIVAAQLKELEGISNIAIDVSSGSLSFDYRTHNTLEGLRVQLKAMGFPITHDPSRIS</sequence>
<name>A0ABV9HXV2_9FLAO</name>
<evidence type="ECO:0000259" key="2">
    <source>
        <dbReference type="PROSITE" id="PS50846"/>
    </source>
</evidence>
<dbReference type="PROSITE" id="PS50846">
    <property type="entry name" value="HMA_2"/>
    <property type="match status" value="1"/>
</dbReference>
<dbReference type="Gene3D" id="3.30.70.100">
    <property type="match status" value="1"/>
</dbReference>
<dbReference type="InterPro" id="IPR017969">
    <property type="entry name" value="Heavy-metal-associated_CS"/>
</dbReference>
<dbReference type="CDD" id="cd00371">
    <property type="entry name" value="HMA"/>
    <property type="match status" value="1"/>
</dbReference>
<evidence type="ECO:0000313" key="3">
    <source>
        <dbReference type="EMBL" id="MFC4634994.1"/>
    </source>
</evidence>
<keyword evidence="1" id="KW-0479">Metal-binding</keyword>
<keyword evidence="4" id="KW-1185">Reference proteome</keyword>
<dbReference type="RefSeq" id="WP_379979785.1">
    <property type="nucleotide sequence ID" value="NZ_JBHSFV010000008.1"/>
</dbReference>
<accession>A0ABV9HXV2</accession>